<proteinExistence type="predicted"/>
<accession>A8NDT4</accession>
<dbReference type="KEGG" id="cci:CC1G_10074"/>
<gene>
    <name evidence="2" type="ORF">CC1G_10074</name>
</gene>
<evidence type="ECO:0000256" key="1">
    <source>
        <dbReference type="SAM" id="MobiDB-lite"/>
    </source>
</evidence>
<dbReference type="InParanoid" id="A8NDT4"/>
<dbReference type="GeneID" id="6009346"/>
<dbReference type="VEuPathDB" id="FungiDB:CC1G_10074"/>
<feature type="region of interest" description="Disordered" evidence="1">
    <location>
        <begin position="137"/>
        <end position="165"/>
    </location>
</feature>
<reference evidence="2 3" key="1">
    <citation type="journal article" date="2010" name="Proc. Natl. Acad. Sci. U.S.A.">
        <title>Insights into evolution of multicellular fungi from the assembled chromosomes of the mushroom Coprinopsis cinerea (Coprinus cinereus).</title>
        <authorList>
            <person name="Stajich J.E."/>
            <person name="Wilke S.K."/>
            <person name="Ahren D."/>
            <person name="Au C.H."/>
            <person name="Birren B.W."/>
            <person name="Borodovsky M."/>
            <person name="Burns C."/>
            <person name="Canback B."/>
            <person name="Casselton L.A."/>
            <person name="Cheng C.K."/>
            <person name="Deng J."/>
            <person name="Dietrich F.S."/>
            <person name="Fargo D.C."/>
            <person name="Farman M.L."/>
            <person name="Gathman A.C."/>
            <person name="Goldberg J."/>
            <person name="Guigo R."/>
            <person name="Hoegger P.J."/>
            <person name="Hooker J.B."/>
            <person name="Huggins A."/>
            <person name="James T.Y."/>
            <person name="Kamada T."/>
            <person name="Kilaru S."/>
            <person name="Kodira C."/>
            <person name="Kues U."/>
            <person name="Kupfer D."/>
            <person name="Kwan H.S."/>
            <person name="Lomsadze A."/>
            <person name="Li W."/>
            <person name="Lilly W.W."/>
            <person name="Ma L.J."/>
            <person name="Mackey A.J."/>
            <person name="Manning G."/>
            <person name="Martin F."/>
            <person name="Muraguchi H."/>
            <person name="Natvig D.O."/>
            <person name="Palmerini H."/>
            <person name="Ramesh M.A."/>
            <person name="Rehmeyer C.J."/>
            <person name="Roe B.A."/>
            <person name="Shenoy N."/>
            <person name="Stanke M."/>
            <person name="Ter-Hovhannisyan V."/>
            <person name="Tunlid A."/>
            <person name="Velagapudi R."/>
            <person name="Vision T.J."/>
            <person name="Zeng Q."/>
            <person name="Zolan M.E."/>
            <person name="Pukkila P.J."/>
        </authorList>
    </citation>
    <scope>NUCLEOTIDE SEQUENCE [LARGE SCALE GENOMIC DNA]</scope>
    <source>
        <strain evidence="3">Okayama-7 / 130 / ATCC MYA-4618 / FGSC 9003</strain>
    </source>
</reference>
<name>A8NDT4_COPC7</name>
<protein>
    <submittedName>
        <fullName evidence="2">Uncharacterized protein</fullName>
    </submittedName>
</protein>
<organism evidence="2 3">
    <name type="scientific">Coprinopsis cinerea (strain Okayama-7 / 130 / ATCC MYA-4618 / FGSC 9003)</name>
    <name type="common">Inky cap fungus</name>
    <name type="synonym">Hormographiella aspergillata</name>
    <dbReference type="NCBI Taxonomy" id="240176"/>
    <lineage>
        <taxon>Eukaryota</taxon>
        <taxon>Fungi</taxon>
        <taxon>Dikarya</taxon>
        <taxon>Basidiomycota</taxon>
        <taxon>Agaricomycotina</taxon>
        <taxon>Agaricomycetes</taxon>
        <taxon>Agaricomycetidae</taxon>
        <taxon>Agaricales</taxon>
        <taxon>Agaricineae</taxon>
        <taxon>Psathyrellaceae</taxon>
        <taxon>Coprinopsis</taxon>
    </lineage>
</organism>
<dbReference type="RefSeq" id="XP_001832855.2">
    <property type="nucleotide sequence ID" value="XM_001832803.2"/>
</dbReference>
<dbReference type="HOGENOM" id="CLU_1001211_0_0_1"/>
<dbReference type="AlphaFoldDB" id="A8NDT4"/>
<evidence type="ECO:0000313" key="2">
    <source>
        <dbReference type="EMBL" id="EAU88946.2"/>
    </source>
</evidence>
<sequence length="278" mass="30163">MTSVLRQSSNSALSGLNGRSATTAAARMVKTSSASGLPLPPAMTRRGELSASASASASCSHRCVWGSSGGYQGVSTSRRAAVESSGRIVVTSMKRSKPINPPKETQTVTAVPELSVSKAPQNKPRRRTLLARLKPTLLAPLRPTSRQNQKPRAPTAPRPSLTRRNAETVRAPVRAAVYSRSDPYFGRLRKSKLNPGASHQSKVDKFYTLSQFKRCPNMAETLTGVRVRAMMGERFPGGDEKYRGIKDGLGVPELNLLEIQFMQHNALPVLLNARLMEV</sequence>
<feature type="region of interest" description="Disordered" evidence="1">
    <location>
        <begin position="24"/>
        <end position="43"/>
    </location>
</feature>
<evidence type="ECO:0000313" key="3">
    <source>
        <dbReference type="Proteomes" id="UP000001861"/>
    </source>
</evidence>
<dbReference type="Proteomes" id="UP000001861">
    <property type="component" value="Unassembled WGS sequence"/>
</dbReference>
<comment type="caution">
    <text evidence="2">The sequence shown here is derived from an EMBL/GenBank/DDBJ whole genome shotgun (WGS) entry which is preliminary data.</text>
</comment>
<keyword evidence="3" id="KW-1185">Reference proteome</keyword>
<dbReference type="EMBL" id="AACS02000002">
    <property type="protein sequence ID" value="EAU88946.2"/>
    <property type="molecule type" value="Genomic_DNA"/>
</dbReference>